<evidence type="ECO:0000256" key="6">
    <source>
        <dbReference type="ARBA" id="ARBA00022801"/>
    </source>
</evidence>
<dbReference type="GO" id="GO:0008237">
    <property type="term" value="F:metallopeptidase activity"/>
    <property type="evidence" value="ECO:0007669"/>
    <property type="project" value="UniProtKB-KW"/>
</dbReference>
<gene>
    <name evidence="13" type="primary">rseP</name>
    <name evidence="13" type="ORF">ACJDT4_05435</name>
</gene>
<dbReference type="InterPro" id="IPR036034">
    <property type="entry name" value="PDZ_sf"/>
</dbReference>
<evidence type="ECO:0000256" key="8">
    <source>
        <dbReference type="ARBA" id="ARBA00022989"/>
    </source>
</evidence>
<sequence length="339" mass="36831">MSLTNIIIAILVLGLIVLIHELGHFILAKLNDVNVEEFSIGMGPKILGFTGKETQYSLRILPIGGYVKMLGEQEKSDDVRAYNNKSPLRRLSIVSAGPIMNIILAVILYAIITGTSGYYSKRISSIVPNSPAEKAGVKAGDVIVKANNSTMITSDDFSLKMYLNKGNPINVIVKRNGETKSFNLTPMKDTKENRYLIGVGFTNVKNPSVIESIKYGFSETAFMVKEVFISLKMLFTGKLSAQDVSGPVSIIRVTGAAANAGLITLINFMAFLSANVGLFNLLPIPALDGSYVLLFLFQIITGKKVDDDKVGVINTIGFALLMALMVIVTIKDILYPLKI</sequence>
<feature type="transmembrane region" description="Helical" evidence="11">
    <location>
        <begin position="91"/>
        <end position="112"/>
    </location>
</feature>
<organism evidence="13 14">
    <name type="scientific">Clostridium neuense</name>
    <dbReference type="NCBI Taxonomy" id="1728934"/>
    <lineage>
        <taxon>Bacteria</taxon>
        <taxon>Bacillati</taxon>
        <taxon>Bacillota</taxon>
        <taxon>Clostridia</taxon>
        <taxon>Eubacteriales</taxon>
        <taxon>Clostridiaceae</taxon>
        <taxon>Clostridium</taxon>
    </lineage>
</organism>
<dbReference type="SMART" id="SM00228">
    <property type="entry name" value="PDZ"/>
    <property type="match status" value="1"/>
</dbReference>
<dbReference type="Pfam" id="PF17820">
    <property type="entry name" value="PDZ_6"/>
    <property type="match status" value="1"/>
</dbReference>
<dbReference type="RefSeq" id="WP_406786527.1">
    <property type="nucleotide sequence ID" value="NZ_JBJIAA010000004.1"/>
</dbReference>
<keyword evidence="10 11" id="KW-0472">Membrane</keyword>
<evidence type="ECO:0000256" key="3">
    <source>
        <dbReference type="ARBA" id="ARBA00007931"/>
    </source>
</evidence>
<keyword evidence="11" id="KW-0479">Metal-binding</keyword>
<dbReference type="CDD" id="cd06163">
    <property type="entry name" value="S2P-M50_PDZ_RseP-like"/>
    <property type="match status" value="1"/>
</dbReference>
<keyword evidence="14" id="KW-1185">Reference proteome</keyword>
<dbReference type="CDD" id="cd23081">
    <property type="entry name" value="cpPDZ_EcRseP-like"/>
    <property type="match status" value="1"/>
</dbReference>
<evidence type="ECO:0000256" key="2">
    <source>
        <dbReference type="ARBA" id="ARBA00004141"/>
    </source>
</evidence>
<evidence type="ECO:0000256" key="11">
    <source>
        <dbReference type="RuleBase" id="RU362031"/>
    </source>
</evidence>
<dbReference type="PROSITE" id="PS50106">
    <property type="entry name" value="PDZ"/>
    <property type="match status" value="1"/>
</dbReference>
<evidence type="ECO:0000256" key="4">
    <source>
        <dbReference type="ARBA" id="ARBA00022670"/>
    </source>
</evidence>
<feature type="transmembrane region" description="Helical" evidence="11">
    <location>
        <begin position="279"/>
        <end position="300"/>
    </location>
</feature>
<comment type="caution">
    <text evidence="13">The sequence shown here is derived from an EMBL/GenBank/DDBJ whole genome shotgun (WGS) entry which is preliminary data.</text>
</comment>
<feature type="transmembrane region" description="Helical" evidence="11">
    <location>
        <begin position="6"/>
        <end position="27"/>
    </location>
</feature>
<evidence type="ECO:0000313" key="14">
    <source>
        <dbReference type="Proteomes" id="UP001623592"/>
    </source>
</evidence>
<keyword evidence="9 11" id="KW-0482">Metalloprotease</keyword>
<evidence type="ECO:0000256" key="10">
    <source>
        <dbReference type="ARBA" id="ARBA00023136"/>
    </source>
</evidence>
<feature type="transmembrane region" description="Helical" evidence="11">
    <location>
        <begin position="250"/>
        <end position="272"/>
    </location>
</feature>
<evidence type="ECO:0000256" key="9">
    <source>
        <dbReference type="ARBA" id="ARBA00023049"/>
    </source>
</evidence>
<feature type="transmembrane region" description="Helical" evidence="11">
    <location>
        <begin position="312"/>
        <end position="330"/>
    </location>
</feature>
<keyword evidence="6 11" id="KW-0378">Hydrolase</keyword>
<protein>
    <recommendedName>
        <fullName evidence="11">Zinc metalloprotease</fullName>
        <ecNumber evidence="11">3.4.24.-</ecNumber>
    </recommendedName>
</protein>
<keyword evidence="8 11" id="KW-1133">Transmembrane helix</keyword>
<name>A0ABW8TCE6_9CLOT</name>
<dbReference type="InterPro" id="IPR004387">
    <property type="entry name" value="Pept_M50_Zn"/>
</dbReference>
<dbReference type="Proteomes" id="UP001623592">
    <property type="component" value="Unassembled WGS sequence"/>
</dbReference>
<comment type="similarity">
    <text evidence="3 11">Belongs to the peptidase M50B family.</text>
</comment>
<proteinExistence type="inferred from homology"/>
<dbReference type="EC" id="3.4.24.-" evidence="11"/>
<keyword evidence="7 11" id="KW-0862">Zinc</keyword>
<dbReference type="PANTHER" id="PTHR42837">
    <property type="entry name" value="REGULATOR OF SIGMA-E PROTEASE RSEP"/>
    <property type="match status" value="1"/>
</dbReference>
<dbReference type="InterPro" id="IPR001478">
    <property type="entry name" value="PDZ"/>
</dbReference>
<dbReference type="Pfam" id="PF02163">
    <property type="entry name" value="Peptidase_M50"/>
    <property type="match status" value="1"/>
</dbReference>
<dbReference type="NCBIfam" id="TIGR00054">
    <property type="entry name" value="RIP metalloprotease RseP"/>
    <property type="match status" value="1"/>
</dbReference>
<dbReference type="SUPFAM" id="SSF50156">
    <property type="entry name" value="PDZ domain-like"/>
    <property type="match status" value="1"/>
</dbReference>
<dbReference type="EMBL" id="JBJIAA010000004">
    <property type="protein sequence ID" value="MFL0249857.1"/>
    <property type="molecule type" value="Genomic_DNA"/>
</dbReference>
<feature type="domain" description="PDZ" evidence="12">
    <location>
        <begin position="123"/>
        <end position="177"/>
    </location>
</feature>
<evidence type="ECO:0000259" key="12">
    <source>
        <dbReference type="PROSITE" id="PS50106"/>
    </source>
</evidence>
<evidence type="ECO:0000313" key="13">
    <source>
        <dbReference type="EMBL" id="MFL0249857.1"/>
    </source>
</evidence>
<evidence type="ECO:0000256" key="7">
    <source>
        <dbReference type="ARBA" id="ARBA00022833"/>
    </source>
</evidence>
<keyword evidence="5 11" id="KW-0812">Transmembrane</keyword>
<dbReference type="InterPro" id="IPR041489">
    <property type="entry name" value="PDZ_6"/>
</dbReference>
<comment type="cofactor">
    <cofactor evidence="1 11">
        <name>Zn(2+)</name>
        <dbReference type="ChEBI" id="CHEBI:29105"/>
    </cofactor>
</comment>
<evidence type="ECO:0000256" key="5">
    <source>
        <dbReference type="ARBA" id="ARBA00022692"/>
    </source>
</evidence>
<dbReference type="PANTHER" id="PTHR42837:SF2">
    <property type="entry name" value="MEMBRANE METALLOPROTEASE ARASP2, CHLOROPLASTIC-RELATED"/>
    <property type="match status" value="1"/>
</dbReference>
<dbReference type="Gene3D" id="2.30.42.10">
    <property type="match status" value="1"/>
</dbReference>
<reference evidence="13 14" key="1">
    <citation type="submission" date="2024-11" db="EMBL/GenBank/DDBJ databases">
        <authorList>
            <person name="Heng Y.C."/>
            <person name="Lim A.C.H."/>
            <person name="Lee J.K.Y."/>
            <person name="Kittelmann S."/>
        </authorList>
    </citation>
    <scope>NUCLEOTIDE SEQUENCE [LARGE SCALE GENOMIC DNA]</scope>
    <source>
        <strain evidence="13 14">WILCCON 0114</strain>
    </source>
</reference>
<evidence type="ECO:0000256" key="1">
    <source>
        <dbReference type="ARBA" id="ARBA00001947"/>
    </source>
</evidence>
<accession>A0ABW8TCE6</accession>
<keyword evidence="4" id="KW-0645">Protease</keyword>
<dbReference type="InterPro" id="IPR008915">
    <property type="entry name" value="Peptidase_M50"/>
</dbReference>
<comment type="subcellular location">
    <subcellularLocation>
        <location evidence="2">Membrane</location>
        <topology evidence="2">Multi-pass membrane protein</topology>
    </subcellularLocation>
</comment>